<evidence type="ECO:0000313" key="1">
    <source>
        <dbReference type="EMBL" id="NYG34478.1"/>
    </source>
</evidence>
<name>A0A7Y9R2T1_9BURK</name>
<comment type="caution">
    <text evidence="1">The sequence shown here is derived from an EMBL/GenBank/DDBJ whole genome shotgun (WGS) entry which is preliminary data.</text>
</comment>
<keyword evidence="2" id="KW-1185">Reference proteome</keyword>
<dbReference type="RefSeq" id="WP_179635110.1">
    <property type="nucleotide sequence ID" value="NZ_CAXYYM010000057.1"/>
</dbReference>
<sequence>MIKTLQRFQRLLGSRSEATTDTQVLDEWADTRGHRLKRVRHGDGRVVEFEWEGRRGRLEWGPSKRAYIPQWELRVCIEAGLPQHLEMLLMSRSLAQRLDSQAYQTLVQDHQTGIDATLPEEVRWLSMLERVPVPSTVAGYVMLSSSPPHAQRWLDGDLLSRVSRAAHNWLGNDAPLVLMTLRGRIYLRTEAMVPEQAMLDGACHLAEAAAASARQLMTKASAVSTRGPSAGRLVHVSPLDEPSVMEIPMDSDMMALGMPSRIGPHTDIAF</sequence>
<accession>A0A7Y9R2T1</accession>
<dbReference type="EMBL" id="JACCFH010000001">
    <property type="protein sequence ID" value="NYG34478.1"/>
    <property type="molecule type" value="Genomic_DNA"/>
</dbReference>
<dbReference type="Proteomes" id="UP000518288">
    <property type="component" value="Unassembled WGS sequence"/>
</dbReference>
<reference evidence="1 2" key="1">
    <citation type="submission" date="2020-07" db="EMBL/GenBank/DDBJ databases">
        <title>Genomic Encyclopedia of Archaeal and Bacterial Type Strains, Phase II (KMG-II): from individual species to whole genera.</title>
        <authorList>
            <person name="Goeker M."/>
        </authorList>
    </citation>
    <scope>NUCLEOTIDE SEQUENCE [LARGE SCALE GENOMIC DNA]</scope>
    <source>
        <strain evidence="1 2">DSM 21226</strain>
    </source>
</reference>
<organism evidence="1 2">
    <name type="scientific">Sphaerotilus montanus</name>
    <dbReference type="NCBI Taxonomy" id="522889"/>
    <lineage>
        <taxon>Bacteria</taxon>
        <taxon>Pseudomonadati</taxon>
        <taxon>Pseudomonadota</taxon>
        <taxon>Betaproteobacteria</taxon>
        <taxon>Burkholderiales</taxon>
        <taxon>Sphaerotilaceae</taxon>
        <taxon>Sphaerotilus</taxon>
    </lineage>
</organism>
<protein>
    <submittedName>
        <fullName evidence="1">Uncharacterized protein</fullName>
    </submittedName>
</protein>
<gene>
    <name evidence="1" type="ORF">BDD16_003464</name>
</gene>
<dbReference type="AlphaFoldDB" id="A0A7Y9R2T1"/>
<proteinExistence type="predicted"/>
<evidence type="ECO:0000313" key="2">
    <source>
        <dbReference type="Proteomes" id="UP000518288"/>
    </source>
</evidence>